<evidence type="ECO:0000256" key="13">
    <source>
        <dbReference type="PIRSR" id="PIRSR618044-1"/>
    </source>
</evidence>
<keyword evidence="5 18" id="KW-0121">Carboxypeptidase</keyword>
<evidence type="ECO:0000256" key="16">
    <source>
        <dbReference type="SAM" id="SignalP"/>
    </source>
</evidence>
<dbReference type="InterPro" id="IPR037167">
    <property type="entry name" value="Peptidase_S11_C_sf"/>
</dbReference>
<dbReference type="PANTHER" id="PTHR21581">
    <property type="entry name" value="D-ALANYL-D-ALANINE CARBOXYPEPTIDASE"/>
    <property type="match status" value="1"/>
</dbReference>
<evidence type="ECO:0000259" key="17">
    <source>
        <dbReference type="SMART" id="SM00936"/>
    </source>
</evidence>
<dbReference type="AlphaFoldDB" id="A0A2K9EMK5"/>
<evidence type="ECO:0000256" key="5">
    <source>
        <dbReference type="ARBA" id="ARBA00022645"/>
    </source>
</evidence>
<evidence type="ECO:0000256" key="9">
    <source>
        <dbReference type="ARBA" id="ARBA00022960"/>
    </source>
</evidence>
<evidence type="ECO:0000256" key="14">
    <source>
        <dbReference type="PIRSR" id="PIRSR618044-2"/>
    </source>
</evidence>
<dbReference type="SUPFAM" id="SSF69189">
    <property type="entry name" value="Penicillin-binding protein associated domain"/>
    <property type="match status" value="1"/>
</dbReference>
<evidence type="ECO:0000256" key="12">
    <source>
        <dbReference type="ARBA" id="ARBA00034000"/>
    </source>
</evidence>
<dbReference type="KEGG" id="hsc:HVS_09660"/>
<evidence type="ECO:0000256" key="8">
    <source>
        <dbReference type="ARBA" id="ARBA00022801"/>
    </source>
</evidence>
<keyword evidence="6" id="KW-0645">Protease</keyword>
<reference evidence="18 19" key="1">
    <citation type="submission" date="2017-12" db="EMBL/GenBank/DDBJ databases">
        <title>Complete genome sequence of Herbivorax saccincola GGR1, a novel Cellulosome-producing hydrolytic bacterium in a thermophilic biogas plant, established by Illumina and Nanopore MinION sequencing.</title>
        <authorList>
            <person name="Pechtl A."/>
            <person name="Ruckert C."/>
            <person name="Koeck D.E."/>
            <person name="Maus I."/>
            <person name="Winkler A."/>
            <person name="Kalinowski J."/>
            <person name="Puhler A."/>
            <person name="Schwarz W.W."/>
            <person name="Zverlov V.V."/>
            <person name="Schluter A."/>
            <person name="Liebl W."/>
        </authorList>
    </citation>
    <scope>NUCLEOTIDE SEQUENCE [LARGE SCALE GENOMIC DNA]</scope>
    <source>
        <strain evidence="19">SR1</strain>
    </source>
</reference>
<dbReference type="GO" id="GO:0009252">
    <property type="term" value="P:peptidoglycan biosynthetic process"/>
    <property type="evidence" value="ECO:0007669"/>
    <property type="project" value="UniProtKB-UniPathway"/>
</dbReference>
<gene>
    <name evidence="18" type="primary">dacF2</name>
    <name evidence="18" type="ORF">HVS_09660</name>
</gene>
<sequence length="411" mass="45594">MFKKNAVYLMIILLLFNLFSLSTSASKDTVFSDDDLYGYDEEVVEAMVASKSFDSFESKAYILIDAATGQVLCEKNSNERLPIASVTKVMSMLLIMEAIDSGKIKLDDIVTASEYAAGMGGSQVYLEPGEQYSVRDALKAVAMHSANDVTVSLAELISGSEEAFVVEMNEKAKELGMKNTHFLDCTGLTDEGHYSCAYDVAIMSRELVTKHPKILEYTSIWMDSFRGGEFELTNTNKLVRFYNGADGLKTGFTRAAGHCLSATATRNNMRLISVVLGGSDSNSRFAQSRKLLDHGFANYESKKVNEKGGEVREVVIKKGIESMAMAVYADDLNLLLSKGNKDKIKREIRVLKSIAAPVKKGQRIGEVIYKVDGNEIGRIDLVCDREVEKVSFIKMFKRLFTSWYNIGRNVD</sequence>
<dbReference type="Gene3D" id="2.60.410.10">
    <property type="entry name" value="D-Ala-D-Ala carboxypeptidase, C-terminal domain"/>
    <property type="match status" value="1"/>
</dbReference>
<dbReference type="EMBL" id="CP025197">
    <property type="protein sequence ID" value="AUG57831.1"/>
    <property type="molecule type" value="Genomic_DNA"/>
</dbReference>
<proteinExistence type="inferred from homology"/>
<dbReference type="UniPathway" id="UPA00219"/>
<keyword evidence="19" id="KW-1185">Reference proteome</keyword>
<comment type="pathway">
    <text evidence="2">Cell wall biogenesis; peptidoglycan biosynthesis.</text>
</comment>
<evidence type="ECO:0000256" key="3">
    <source>
        <dbReference type="ARBA" id="ARBA00007164"/>
    </source>
</evidence>
<feature type="active site" description="Proton acceptor" evidence="13">
    <location>
        <position position="88"/>
    </location>
</feature>
<keyword evidence="7 16" id="KW-0732">Signal</keyword>
<dbReference type="SUPFAM" id="SSF56601">
    <property type="entry name" value="beta-lactamase/transpeptidase-like"/>
    <property type="match status" value="1"/>
</dbReference>
<dbReference type="InterPro" id="IPR018044">
    <property type="entry name" value="Peptidase_S11"/>
</dbReference>
<dbReference type="Pfam" id="PF07943">
    <property type="entry name" value="PBP5_C"/>
    <property type="match status" value="1"/>
</dbReference>
<dbReference type="GO" id="GO:0006508">
    <property type="term" value="P:proteolysis"/>
    <property type="evidence" value="ECO:0007669"/>
    <property type="project" value="UniProtKB-KW"/>
</dbReference>
<dbReference type="PANTHER" id="PTHR21581:SF6">
    <property type="entry name" value="TRAFFICKING PROTEIN PARTICLE COMPLEX SUBUNIT 12"/>
    <property type="match status" value="1"/>
</dbReference>
<dbReference type="Proteomes" id="UP000233534">
    <property type="component" value="Chromosome"/>
</dbReference>
<dbReference type="Pfam" id="PF00768">
    <property type="entry name" value="Peptidase_S11"/>
    <property type="match status" value="1"/>
</dbReference>
<keyword evidence="9" id="KW-0133">Cell shape</keyword>
<evidence type="ECO:0000256" key="7">
    <source>
        <dbReference type="ARBA" id="ARBA00022729"/>
    </source>
</evidence>
<evidence type="ECO:0000313" key="19">
    <source>
        <dbReference type="Proteomes" id="UP000233534"/>
    </source>
</evidence>
<comment type="function">
    <text evidence="1">Removes C-terminal D-alanyl residues from sugar-peptide cell wall precursors.</text>
</comment>
<feature type="chain" id="PRO_5039077584" description="serine-type D-Ala-D-Ala carboxypeptidase" evidence="16">
    <location>
        <begin position="26"/>
        <end position="411"/>
    </location>
</feature>
<dbReference type="GO" id="GO:0009002">
    <property type="term" value="F:serine-type D-Ala-D-Ala carboxypeptidase activity"/>
    <property type="evidence" value="ECO:0007669"/>
    <property type="project" value="UniProtKB-EC"/>
</dbReference>
<evidence type="ECO:0000256" key="4">
    <source>
        <dbReference type="ARBA" id="ARBA00012448"/>
    </source>
</evidence>
<feature type="signal peptide" evidence="16">
    <location>
        <begin position="1"/>
        <end position="25"/>
    </location>
</feature>
<keyword evidence="8 18" id="KW-0378">Hydrolase</keyword>
<feature type="domain" description="Peptidase S11 D-Ala-D-Ala carboxypeptidase A C-terminal" evidence="17">
    <location>
        <begin position="299"/>
        <end position="389"/>
    </location>
</feature>
<dbReference type="SMART" id="SM00936">
    <property type="entry name" value="PBP5_C"/>
    <property type="match status" value="1"/>
</dbReference>
<dbReference type="InterPro" id="IPR015956">
    <property type="entry name" value="Peniciliin-bd_prot_C_sf"/>
</dbReference>
<accession>A0A2K9EMK5</accession>
<evidence type="ECO:0000256" key="10">
    <source>
        <dbReference type="ARBA" id="ARBA00022984"/>
    </source>
</evidence>
<name>A0A2K9EMK5_9FIRM</name>
<evidence type="ECO:0000256" key="2">
    <source>
        <dbReference type="ARBA" id="ARBA00004752"/>
    </source>
</evidence>
<dbReference type="GO" id="GO:0071555">
    <property type="term" value="P:cell wall organization"/>
    <property type="evidence" value="ECO:0007669"/>
    <property type="project" value="UniProtKB-KW"/>
</dbReference>
<keyword evidence="11" id="KW-0961">Cell wall biogenesis/degradation</keyword>
<feature type="binding site" evidence="14">
    <location>
        <position position="249"/>
    </location>
    <ligand>
        <name>substrate</name>
    </ligand>
</feature>
<protein>
    <recommendedName>
        <fullName evidence="4">serine-type D-Ala-D-Ala carboxypeptidase</fullName>
        <ecNumber evidence="4">3.4.16.4</ecNumber>
    </recommendedName>
</protein>
<dbReference type="PRINTS" id="PR00725">
    <property type="entry name" value="DADACBPTASE1"/>
</dbReference>
<feature type="active site" evidence="13">
    <location>
        <position position="145"/>
    </location>
</feature>
<evidence type="ECO:0000256" key="15">
    <source>
        <dbReference type="RuleBase" id="RU004016"/>
    </source>
</evidence>
<comment type="similarity">
    <text evidence="3 15">Belongs to the peptidase S11 family.</text>
</comment>
<keyword evidence="10" id="KW-0573">Peptidoglycan synthesis</keyword>
<dbReference type="InterPro" id="IPR001967">
    <property type="entry name" value="Peptidase_S11_N"/>
</dbReference>
<organism evidence="18 19">
    <name type="scientific">Acetivibrio saccincola</name>
    <dbReference type="NCBI Taxonomy" id="1677857"/>
    <lineage>
        <taxon>Bacteria</taxon>
        <taxon>Bacillati</taxon>
        <taxon>Bacillota</taxon>
        <taxon>Clostridia</taxon>
        <taxon>Eubacteriales</taxon>
        <taxon>Oscillospiraceae</taxon>
        <taxon>Acetivibrio</taxon>
    </lineage>
</organism>
<comment type="catalytic activity">
    <reaction evidence="12">
        <text>Preferential cleavage: (Ac)2-L-Lys-D-Ala-|-D-Ala. Also transpeptidation of peptidyl-alanyl moieties that are N-acyl substituents of D-alanine.</text>
        <dbReference type="EC" id="3.4.16.4"/>
    </reaction>
</comment>
<dbReference type="RefSeq" id="WP_101301662.1">
    <property type="nucleotide sequence ID" value="NZ_CP025197.1"/>
</dbReference>
<dbReference type="EC" id="3.4.16.4" evidence="4"/>
<evidence type="ECO:0000256" key="6">
    <source>
        <dbReference type="ARBA" id="ARBA00022670"/>
    </source>
</evidence>
<evidence type="ECO:0000313" key="18">
    <source>
        <dbReference type="EMBL" id="AUG57831.1"/>
    </source>
</evidence>
<dbReference type="InterPro" id="IPR012338">
    <property type="entry name" value="Beta-lactam/transpept-like"/>
</dbReference>
<evidence type="ECO:0000256" key="11">
    <source>
        <dbReference type="ARBA" id="ARBA00023316"/>
    </source>
</evidence>
<dbReference type="GO" id="GO:0008360">
    <property type="term" value="P:regulation of cell shape"/>
    <property type="evidence" value="ECO:0007669"/>
    <property type="project" value="UniProtKB-KW"/>
</dbReference>
<dbReference type="InterPro" id="IPR012907">
    <property type="entry name" value="Peptidase_S11_C"/>
</dbReference>
<dbReference type="Gene3D" id="3.40.710.10">
    <property type="entry name" value="DD-peptidase/beta-lactamase superfamily"/>
    <property type="match status" value="1"/>
</dbReference>
<feature type="active site" description="Acyl-ester intermediate" evidence="13">
    <location>
        <position position="85"/>
    </location>
</feature>
<evidence type="ECO:0000256" key="1">
    <source>
        <dbReference type="ARBA" id="ARBA00003217"/>
    </source>
</evidence>